<name>A0ABS2W235_STRAS</name>
<dbReference type="PANTHER" id="PTHR43775:SF51">
    <property type="entry name" value="INACTIVE PHENOLPHTHIOCEROL SYNTHESIS POLYKETIDE SYNTHASE TYPE I PKS1-RELATED"/>
    <property type="match status" value="1"/>
</dbReference>
<evidence type="ECO:0000256" key="3">
    <source>
        <dbReference type="ARBA" id="ARBA00022679"/>
    </source>
</evidence>
<gene>
    <name evidence="7" type="ORF">JS756_35520</name>
</gene>
<dbReference type="PROSITE" id="PS00012">
    <property type="entry name" value="PHOSPHOPANTETHEINE"/>
    <property type="match status" value="1"/>
</dbReference>
<dbReference type="EMBL" id="JAFFZS010000080">
    <property type="protein sequence ID" value="MBN0049281.1"/>
    <property type="molecule type" value="Genomic_DNA"/>
</dbReference>
<evidence type="ECO:0000256" key="2">
    <source>
        <dbReference type="ARBA" id="ARBA00022553"/>
    </source>
</evidence>
<dbReference type="Gene3D" id="3.40.50.720">
    <property type="entry name" value="NAD(P)-binding Rossmann-like Domain"/>
    <property type="match status" value="1"/>
</dbReference>
<keyword evidence="4" id="KW-0511">Multifunctional enzyme</keyword>
<keyword evidence="1" id="KW-0596">Phosphopantetheine</keyword>
<organism evidence="7 8">
    <name type="scientific">Streptomyces actuosus</name>
    <dbReference type="NCBI Taxonomy" id="1885"/>
    <lineage>
        <taxon>Bacteria</taxon>
        <taxon>Bacillati</taxon>
        <taxon>Actinomycetota</taxon>
        <taxon>Actinomycetes</taxon>
        <taxon>Kitasatosporales</taxon>
        <taxon>Streptomycetaceae</taxon>
        <taxon>Streptomyces</taxon>
    </lineage>
</organism>
<dbReference type="Pfam" id="PF00550">
    <property type="entry name" value="PP-binding"/>
    <property type="match status" value="1"/>
</dbReference>
<dbReference type="InterPro" id="IPR009081">
    <property type="entry name" value="PP-bd_ACP"/>
</dbReference>
<evidence type="ECO:0000313" key="7">
    <source>
        <dbReference type="EMBL" id="MBN0049281.1"/>
    </source>
</evidence>
<reference evidence="7 8" key="1">
    <citation type="submission" date="2021-02" db="EMBL/GenBank/DDBJ databases">
        <title>Whole genome sequencing of Streptomyces actuosus VRA1.</title>
        <authorList>
            <person name="Sen G."/>
            <person name="Sen A."/>
        </authorList>
    </citation>
    <scope>NUCLEOTIDE SEQUENCE [LARGE SCALE GENOMIC DNA]</scope>
    <source>
        <strain evidence="7 8">VRA1</strain>
    </source>
</reference>
<comment type="caution">
    <text evidence="7">The sequence shown here is derived from an EMBL/GenBank/DDBJ whole genome shotgun (WGS) entry which is preliminary data.</text>
</comment>
<accession>A0ABS2W235</accession>
<dbReference type="SMART" id="SM01294">
    <property type="entry name" value="PKS_PP_betabranch"/>
    <property type="match status" value="1"/>
</dbReference>
<proteinExistence type="predicted"/>
<keyword evidence="3" id="KW-0808">Transferase</keyword>
<dbReference type="InterPro" id="IPR050091">
    <property type="entry name" value="PKS_NRPS_Biosynth_Enz"/>
</dbReference>
<dbReference type="PANTHER" id="PTHR43775">
    <property type="entry name" value="FATTY ACID SYNTHASE"/>
    <property type="match status" value="1"/>
</dbReference>
<evidence type="ECO:0000313" key="8">
    <source>
        <dbReference type="Proteomes" id="UP000788262"/>
    </source>
</evidence>
<feature type="domain" description="Carrier" evidence="6">
    <location>
        <begin position="76"/>
        <end position="151"/>
    </location>
</feature>
<protein>
    <recommendedName>
        <fullName evidence="6">Carrier domain-containing protein</fullName>
    </recommendedName>
</protein>
<sequence length="233" mass="24655">ALGRVVPGEEPVVVVADVDWARFTPAYTSVRPSPLLTGIPEAQAATAGSAVSDSDEASATAVRDQLAGQSQDERRQALLDLVRKRVAEVLGHGDPGAVGSAQAFRELGVDSLTAVELRNRLSVDAGVKLPSTLVFDHPTARHLAAFLDDELFGGEQSDAVTALVAELDRLASTISRLSPEMGVRALAQARLRSMLAELGDQIEADAKASVSQQLEAASDDEIFDFINRELGRS</sequence>
<dbReference type="Proteomes" id="UP000788262">
    <property type="component" value="Unassembled WGS sequence"/>
</dbReference>
<keyword evidence="8" id="KW-1185">Reference proteome</keyword>
<evidence type="ECO:0000256" key="4">
    <source>
        <dbReference type="ARBA" id="ARBA00023268"/>
    </source>
</evidence>
<keyword evidence="2" id="KW-0597">Phosphoprotein</keyword>
<dbReference type="RefSeq" id="WP_240204861.1">
    <property type="nucleotide sequence ID" value="NZ_JAFFZS010000080.1"/>
</dbReference>
<dbReference type="SMART" id="SM00823">
    <property type="entry name" value="PKS_PP"/>
    <property type="match status" value="1"/>
</dbReference>
<dbReference type="PROSITE" id="PS50075">
    <property type="entry name" value="CARRIER"/>
    <property type="match status" value="1"/>
</dbReference>
<dbReference type="InterPro" id="IPR020806">
    <property type="entry name" value="PKS_PP-bd"/>
</dbReference>
<feature type="region of interest" description="Disordered" evidence="5">
    <location>
        <begin position="47"/>
        <end position="69"/>
    </location>
</feature>
<evidence type="ECO:0000256" key="1">
    <source>
        <dbReference type="ARBA" id="ARBA00022450"/>
    </source>
</evidence>
<dbReference type="InterPro" id="IPR006162">
    <property type="entry name" value="Ppantetheine_attach_site"/>
</dbReference>
<evidence type="ECO:0000256" key="5">
    <source>
        <dbReference type="SAM" id="MobiDB-lite"/>
    </source>
</evidence>
<feature type="non-terminal residue" evidence="7">
    <location>
        <position position="1"/>
    </location>
</feature>
<dbReference type="InterPro" id="IPR036736">
    <property type="entry name" value="ACP-like_sf"/>
</dbReference>
<dbReference type="Gene3D" id="1.10.1200.10">
    <property type="entry name" value="ACP-like"/>
    <property type="match status" value="1"/>
</dbReference>
<evidence type="ECO:0000259" key="6">
    <source>
        <dbReference type="PROSITE" id="PS50075"/>
    </source>
</evidence>
<dbReference type="SUPFAM" id="SSF47336">
    <property type="entry name" value="ACP-like"/>
    <property type="match status" value="1"/>
</dbReference>